<keyword evidence="7 13" id="KW-1005">Bacterial flagellum biogenesis</keyword>
<keyword evidence="15" id="KW-0966">Cell projection</keyword>
<dbReference type="PANTHER" id="PTHR30531:SF12">
    <property type="entry name" value="FLAGELLAR BIOSYNTHETIC PROTEIN FLHB"/>
    <property type="match status" value="1"/>
</dbReference>
<evidence type="ECO:0000256" key="7">
    <source>
        <dbReference type="ARBA" id="ARBA00022795"/>
    </source>
</evidence>
<evidence type="ECO:0000313" key="15">
    <source>
        <dbReference type="EMBL" id="EPE37912.1"/>
    </source>
</evidence>
<keyword evidence="10 13" id="KW-0472">Membrane</keyword>
<name>S3DHK3_9GAMM</name>
<feature type="compositionally biased region" description="Basic and acidic residues" evidence="14">
    <location>
        <begin position="1"/>
        <end position="11"/>
    </location>
</feature>
<dbReference type="GO" id="GO:0005886">
    <property type="term" value="C:plasma membrane"/>
    <property type="evidence" value="ECO:0007669"/>
    <property type="project" value="UniProtKB-SubCell"/>
</dbReference>
<evidence type="ECO:0000256" key="2">
    <source>
        <dbReference type="ARBA" id="ARBA00010690"/>
    </source>
</evidence>
<keyword evidence="5 13" id="KW-1003">Cell membrane</keyword>
<comment type="function">
    <text evidence="12 13">Required for formation of the rod structure in the basal body of the flagellar apparatus. Together with FliI and FliH, may constitute the export apparatus of flagellin.</text>
</comment>
<organism evidence="15 16">
    <name type="scientific">Candidatus Photodesmus katoptron Akat1</name>
    <dbReference type="NCBI Taxonomy" id="1236703"/>
    <lineage>
        <taxon>Bacteria</taxon>
        <taxon>Pseudomonadati</taxon>
        <taxon>Pseudomonadota</taxon>
        <taxon>Gammaproteobacteria</taxon>
        <taxon>Vibrionales</taxon>
        <taxon>Vibrionaceae</taxon>
        <taxon>Candidatus Photodesmus</taxon>
    </lineage>
</organism>
<dbReference type="Gene3D" id="3.40.1690.10">
    <property type="entry name" value="secretion proteins EscU"/>
    <property type="match status" value="1"/>
</dbReference>
<keyword evidence="6 13" id="KW-0812">Transmembrane</keyword>
<evidence type="ECO:0000256" key="3">
    <source>
        <dbReference type="ARBA" id="ARBA00021622"/>
    </source>
</evidence>
<evidence type="ECO:0000256" key="8">
    <source>
        <dbReference type="ARBA" id="ARBA00022927"/>
    </source>
</evidence>
<proteinExistence type="inferred from homology"/>
<keyword evidence="8 13" id="KW-0653">Protein transport</keyword>
<evidence type="ECO:0000256" key="5">
    <source>
        <dbReference type="ARBA" id="ARBA00022475"/>
    </source>
</evidence>
<dbReference type="PATRIC" id="fig|1236703.3.peg.370"/>
<comment type="caution">
    <text evidence="15">The sequence shown here is derived from an EMBL/GenBank/DDBJ whole genome shotgun (WGS) entry which is preliminary data.</text>
</comment>
<dbReference type="eggNOG" id="COG1377">
    <property type="taxonomic scope" value="Bacteria"/>
</dbReference>
<evidence type="ECO:0000256" key="10">
    <source>
        <dbReference type="ARBA" id="ARBA00023136"/>
    </source>
</evidence>
<sequence length="376" mass="42910">MPKTKGQERTEPATPKRLQQAREQGQIARSKELTSASVLIIGSITLILFGKILANELFVIMSRLFTLNHEEVFDFSKLGYIALTSLANLFSQLILILIILFFTAFISSISVGGIIFSVQATIPKLSKINPLNGFQRMIGLQSWIELIKAILKVLLISGTAFYLIYISKSDLFQLSIDIFPQNIFHSIDILLNFILIISCSLLAIVIIDIPFQIWQHSNQLKMTKQEVKDEQKEIDGKPEIKGRIRKIQREIAQRRMMTDIQEADVIIINPEHFSVAIRYKPNKDKAPIVLAKGIDYMAFKIQEAARKHDIHIILVPELARSLYYSTKLGQEIPDGLFMAIAQILAYIFQLKQYQKYGGEQPILHKENIKIPQNLKY</sequence>
<keyword evidence="4 13" id="KW-0813">Transport</keyword>
<dbReference type="AlphaFoldDB" id="S3DHK3"/>
<dbReference type="InterPro" id="IPR006135">
    <property type="entry name" value="T3SS_substrate_exporter"/>
</dbReference>
<keyword evidence="15" id="KW-0282">Flagellum</keyword>
<dbReference type="Gene3D" id="6.10.250.2080">
    <property type="match status" value="1"/>
</dbReference>
<dbReference type="GO" id="GO:0044780">
    <property type="term" value="P:bacterial-type flagellum assembly"/>
    <property type="evidence" value="ECO:0007669"/>
    <property type="project" value="InterPro"/>
</dbReference>
<feature type="transmembrane region" description="Helical" evidence="13">
    <location>
        <begin position="143"/>
        <end position="165"/>
    </location>
</feature>
<evidence type="ECO:0000256" key="14">
    <source>
        <dbReference type="SAM" id="MobiDB-lite"/>
    </source>
</evidence>
<evidence type="ECO:0000256" key="13">
    <source>
        <dbReference type="RuleBase" id="RU364091"/>
    </source>
</evidence>
<comment type="subcellular location">
    <subcellularLocation>
        <location evidence="1">Cell membrane</location>
        <topology evidence="1">Multi-pass membrane protein</topology>
    </subcellularLocation>
</comment>
<evidence type="ECO:0000256" key="11">
    <source>
        <dbReference type="ARBA" id="ARBA00023225"/>
    </source>
</evidence>
<evidence type="ECO:0000256" key="9">
    <source>
        <dbReference type="ARBA" id="ARBA00022989"/>
    </source>
</evidence>
<feature type="transmembrane region" description="Helical" evidence="13">
    <location>
        <begin position="33"/>
        <end position="54"/>
    </location>
</feature>
<dbReference type="Proteomes" id="UP000053688">
    <property type="component" value="Unassembled WGS sequence"/>
</dbReference>
<evidence type="ECO:0000256" key="12">
    <source>
        <dbReference type="ARBA" id="ARBA00025078"/>
    </source>
</evidence>
<dbReference type="NCBIfam" id="TIGR00328">
    <property type="entry name" value="flhB"/>
    <property type="match status" value="1"/>
</dbReference>
<dbReference type="PANTHER" id="PTHR30531">
    <property type="entry name" value="FLAGELLAR BIOSYNTHETIC PROTEIN FLHB"/>
    <property type="match status" value="1"/>
</dbReference>
<comment type="similarity">
    <text evidence="2 13">Belongs to the type III secretion exporter family.</text>
</comment>
<keyword evidence="15" id="KW-0969">Cilium</keyword>
<feature type="region of interest" description="Disordered" evidence="14">
    <location>
        <begin position="1"/>
        <end position="22"/>
    </location>
</feature>
<reference evidence="15 16" key="1">
    <citation type="journal article" date="2014" name="Environ. Microbiol.">
        <title>Genomic signatures of obligate host dependence in the luminous bacterial symbiont of a vertebrate.</title>
        <authorList>
            <person name="Hendry T.A."/>
            <person name="de Wet J.R."/>
            <person name="Dunlap P.V."/>
        </authorList>
    </citation>
    <scope>NUCLEOTIDE SEQUENCE [LARGE SCALE GENOMIC DNA]</scope>
    <source>
        <strain evidence="15 16">Akat1</strain>
    </source>
</reference>
<keyword evidence="9 13" id="KW-1133">Transmembrane helix</keyword>
<dbReference type="InterPro" id="IPR006136">
    <property type="entry name" value="FlhB"/>
</dbReference>
<dbReference type="SUPFAM" id="SSF160544">
    <property type="entry name" value="EscU C-terminal domain-like"/>
    <property type="match status" value="1"/>
</dbReference>
<dbReference type="RefSeq" id="WP_016503710.1">
    <property type="nucleotide sequence ID" value="NZ_AMSD01000001.1"/>
</dbReference>
<dbReference type="Pfam" id="PF01312">
    <property type="entry name" value="Bac_export_2"/>
    <property type="match status" value="1"/>
</dbReference>
<dbReference type="InterPro" id="IPR029025">
    <property type="entry name" value="T3SS_substrate_exporter_C"/>
</dbReference>
<evidence type="ECO:0000256" key="4">
    <source>
        <dbReference type="ARBA" id="ARBA00022448"/>
    </source>
</evidence>
<keyword evidence="11 13" id="KW-1006">Bacterial flagellum protein export</keyword>
<keyword evidence="16" id="KW-1185">Reference proteome</keyword>
<feature type="transmembrane region" description="Helical" evidence="13">
    <location>
        <begin position="93"/>
        <end position="122"/>
    </location>
</feature>
<gene>
    <name evidence="13 15" type="primary">flhB</name>
    <name evidence="15" type="ORF">O1U_0375</name>
</gene>
<dbReference type="STRING" id="28176.CF66_2023"/>
<dbReference type="GO" id="GO:0009306">
    <property type="term" value="P:protein secretion"/>
    <property type="evidence" value="ECO:0007669"/>
    <property type="project" value="InterPro"/>
</dbReference>
<dbReference type="PRINTS" id="PR00950">
    <property type="entry name" value="TYPE3IMSPROT"/>
</dbReference>
<evidence type="ECO:0000256" key="1">
    <source>
        <dbReference type="ARBA" id="ARBA00004651"/>
    </source>
</evidence>
<evidence type="ECO:0000313" key="16">
    <source>
        <dbReference type="Proteomes" id="UP000053688"/>
    </source>
</evidence>
<dbReference type="EMBL" id="AMSD01000001">
    <property type="protein sequence ID" value="EPE37912.1"/>
    <property type="molecule type" value="Genomic_DNA"/>
</dbReference>
<protein>
    <recommendedName>
        <fullName evidence="3 13">Flagellar biosynthetic protein FlhB</fullName>
    </recommendedName>
</protein>
<feature type="transmembrane region" description="Helical" evidence="13">
    <location>
        <begin position="189"/>
        <end position="214"/>
    </location>
</feature>
<accession>S3DHK3</accession>
<evidence type="ECO:0000256" key="6">
    <source>
        <dbReference type="ARBA" id="ARBA00022692"/>
    </source>
</evidence>